<gene>
    <name evidence="2" type="ORF">J4E96_00895</name>
</gene>
<organism evidence="2 3">
    <name type="scientific">Pengzhenrongella sicca</name>
    <dbReference type="NCBI Taxonomy" id="2819238"/>
    <lineage>
        <taxon>Bacteria</taxon>
        <taxon>Bacillati</taxon>
        <taxon>Actinomycetota</taxon>
        <taxon>Actinomycetes</taxon>
        <taxon>Micrococcales</taxon>
        <taxon>Pengzhenrongella</taxon>
    </lineage>
</organism>
<dbReference type="SUPFAM" id="SSF53756">
    <property type="entry name" value="UDP-Glycosyltransferase/glycogen phosphorylase"/>
    <property type="match status" value="1"/>
</dbReference>
<keyword evidence="3" id="KW-1185">Reference proteome</keyword>
<protein>
    <recommendedName>
        <fullName evidence="1">Glycosyl transferase family 28 C-terminal domain-containing protein</fullName>
    </recommendedName>
</protein>
<evidence type="ECO:0000313" key="3">
    <source>
        <dbReference type="Proteomes" id="UP000663937"/>
    </source>
</evidence>
<proteinExistence type="predicted"/>
<dbReference type="AlphaFoldDB" id="A0A8A4ZFF5"/>
<dbReference type="Gene3D" id="3.40.50.2000">
    <property type="entry name" value="Glycogen Phosphorylase B"/>
    <property type="match status" value="1"/>
</dbReference>
<feature type="domain" description="Glycosyl transferase family 28 C-terminal" evidence="1">
    <location>
        <begin position="175"/>
        <end position="287"/>
    </location>
</feature>
<name>A0A8A4ZFF5_9MICO</name>
<dbReference type="InterPro" id="IPR007235">
    <property type="entry name" value="Glyco_trans_28_C"/>
</dbReference>
<dbReference type="KEGG" id="psic:J4E96_00895"/>
<accession>A0A8A4ZFF5</accession>
<reference evidence="2" key="1">
    <citation type="submission" date="2021-03" db="EMBL/GenBank/DDBJ databases">
        <title>Pengzhenrongella sicca gen. nov., sp. nov., a new member of suborder Micrococcineae isolated from High-Arctic tundra soil.</title>
        <authorList>
            <person name="Peng F."/>
        </authorList>
    </citation>
    <scope>NUCLEOTIDE SEQUENCE</scope>
    <source>
        <strain evidence="2">LRZ-2</strain>
    </source>
</reference>
<dbReference type="Pfam" id="PF04101">
    <property type="entry name" value="Glyco_tran_28_C"/>
    <property type="match status" value="1"/>
</dbReference>
<dbReference type="Proteomes" id="UP000663937">
    <property type="component" value="Chromosome"/>
</dbReference>
<sequence length="314" mass="35123">MLRANVHVPAFVATTGGHLVQMTLMVPFLEPDRHRDALWITHRTAQSESLLRDERRVVFVPPVEARDWLTVLRRTPEVLTALRRHHVDRVYSTGAALALTALPLAPLVGARPTFVESLARPAGPSVAGRVLSRLPWVDCFTQYPANADTHWSYRYSLLDSFRAAEDGADRVPKRIFVTLGTARPWQFRRLVDRILEIVPADCTIVWQTGCTETSDLDIDARAVMPDAEFQQEIDRADVVVSHAGVGTFLRCLEAGKVPVLVPRRLAHDEHIDDHQEQIAQVGSERGLALMREADALTFEDLVLAGNRRAGRVTQ</sequence>
<dbReference type="EMBL" id="CP071868">
    <property type="protein sequence ID" value="QTE29653.1"/>
    <property type="molecule type" value="Genomic_DNA"/>
</dbReference>
<evidence type="ECO:0000313" key="2">
    <source>
        <dbReference type="EMBL" id="QTE29653.1"/>
    </source>
</evidence>
<dbReference type="GO" id="GO:0016758">
    <property type="term" value="F:hexosyltransferase activity"/>
    <property type="evidence" value="ECO:0007669"/>
    <property type="project" value="InterPro"/>
</dbReference>
<dbReference type="RefSeq" id="WP_227423945.1">
    <property type="nucleotide sequence ID" value="NZ_CP071868.1"/>
</dbReference>
<evidence type="ECO:0000259" key="1">
    <source>
        <dbReference type="Pfam" id="PF04101"/>
    </source>
</evidence>